<reference evidence="2 4" key="2">
    <citation type="submission" date="2018-06" db="EMBL/GenBank/DDBJ databases">
        <authorList>
            <consortium name="Pathogen Informatics"/>
            <person name="Doyle S."/>
        </authorList>
    </citation>
    <scope>NUCLEOTIDE SEQUENCE [LARGE SCALE GENOMIC DNA]</scope>
    <source>
        <strain evidence="2 4">NCTC13832</strain>
    </source>
</reference>
<dbReference type="RefSeq" id="WP_044361692.1">
    <property type="nucleotide sequence ID" value="NZ_JXWY01000175.1"/>
</dbReference>
<reference evidence="1 3" key="1">
    <citation type="submission" date="2015-01" db="EMBL/GenBank/DDBJ databases">
        <authorList>
            <person name="Guo J."/>
        </authorList>
    </citation>
    <scope>NUCLEOTIDE SEQUENCE [LARGE SCALE GENOMIC DNA]</scope>
    <source>
        <strain evidence="1 3">DSM 22147</strain>
    </source>
</reference>
<name>A0A0D6XMK7_9STAP</name>
<dbReference type="STRING" id="569857.TP70_11230"/>
<dbReference type="Gene3D" id="3.30.1240.10">
    <property type="match status" value="1"/>
</dbReference>
<organism evidence="2 4">
    <name type="scientific">Staphylococcus microti</name>
    <dbReference type="NCBI Taxonomy" id="569857"/>
    <lineage>
        <taxon>Bacteria</taxon>
        <taxon>Bacillati</taxon>
        <taxon>Bacillota</taxon>
        <taxon>Bacilli</taxon>
        <taxon>Bacillales</taxon>
        <taxon>Staphylococcaceae</taxon>
        <taxon>Staphylococcus</taxon>
    </lineage>
</organism>
<dbReference type="Proteomes" id="UP000032366">
    <property type="component" value="Unassembled WGS sequence"/>
</dbReference>
<dbReference type="AlphaFoldDB" id="A0A0D6XMK7"/>
<dbReference type="NCBIfam" id="TIGR01484">
    <property type="entry name" value="HAD-SF-IIB"/>
    <property type="match status" value="1"/>
</dbReference>
<keyword evidence="3" id="KW-1185">Reference proteome</keyword>
<dbReference type="InterPro" id="IPR036412">
    <property type="entry name" value="HAD-like_sf"/>
</dbReference>
<dbReference type="EMBL" id="JXWY01000175">
    <property type="protein sequence ID" value="KIX89725.1"/>
    <property type="molecule type" value="Genomic_DNA"/>
</dbReference>
<dbReference type="PANTHER" id="PTHR10000">
    <property type="entry name" value="PHOSPHOSERINE PHOSPHATASE"/>
    <property type="match status" value="1"/>
</dbReference>
<evidence type="ECO:0000313" key="3">
    <source>
        <dbReference type="Proteomes" id="UP000032366"/>
    </source>
</evidence>
<dbReference type="Proteomes" id="UP000254100">
    <property type="component" value="Unassembled WGS sequence"/>
</dbReference>
<gene>
    <name evidence="2" type="primary">yidA_2</name>
    <name evidence="2" type="ORF">NCTC13832_01413</name>
    <name evidence="1" type="ORF">TP70_11230</name>
</gene>
<dbReference type="PROSITE" id="PS01229">
    <property type="entry name" value="COF_2"/>
    <property type="match status" value="1"/>
</dbReference>
<dbReference type="GO" id="GO:0000287">
    <property type="term" value="F:magnesium ion binding"/>
    <property type="evidence" value="ECO:0007669"/>
    <property type="project" value="TreeGrafter"/>
</dbReference>
<dbReference type="SFLD" id="SFLDS00003">
    <property type="entry name" value="Haloacid_Dehalogenase"/>
    <property type="match status" value="1"/>
</dbReference>
<dbReference type="SFLD" id="SFLDG01140">
    <property type="entry name" value="C2.B:_Phosphomannomutase_and_P"/>
    <property type="match status" value="1"/>
</dbReference>
<dbReference type="EC" id="3.1.3.-" evidence="2"/>
<accession>A0A0D6XMK7</accession>
<dbReference type="EMBL" id="UHDT01000001">
    <property type="protein sequence ID" value="SUM57725.1"/>
    <property type="molecule type" value="Genomic_DNA"/>
</dbReference>
<dbReference type="GO" id="GO:0016791">
    <property type="term" value="F:phosphatase activity"/>
    <property type="evidence" value="ECO:0007669"/>
    <property type="project" value="UniProtKB-ARBA"/>
</dbReference>
<proteinExistence type="predicted"/>
<dbReference type="Gene3D" id="3.40.50.1000">
    <property type="entry name" value="HAD superfamily/HAD-like"/>
    <property type="match status" value="1"/>
</dbReference>
<dbReference type="GO" id="GO:0005829">
    <property type="term" value="C:cytosol"/>
    <property type="evidence" value="ECO:0007669"/>
    <property type="project" value="TreeGrafter"/>
</dbReference>
<dbReference type="CDD" id="cd07516">
    <property type="entry name" value="HAD_Pase"/>
    <property type="match status" value="1"/>
</dbReference>
<dbReference type="OrthoDB" id="9790031at2"/>
<evidence type="ECO:0000313" key="2">
    <source>
        <dbReference type="EMBL" id="SUM57725.1"/>
    </source>
</evidence>
<dbReference type="InterPro" id="IPR000150">
    <property type="entry name" value="Cof"/>
</dbReference>
<dbReference type="PANTHER" id="PTHR10000:SF8">
    <property type="entry name" value="HAD SUPERFAMILY HYDROLASE-LIKE, TYPE 3"/>
    <property type="match status" value="1"/>
</dbReference>
<dbReference type="SUPFAM" id="SSF56784">
    <property type="entry name" value="HAD-like"/>
    <property type="match status" value="1"/>
</dbReference>
<protein>
    <submittedName>
        <fullName evidence="2">Cof family hydrolase</fullName>
        <ecNumber evidence="2">3.1.3.-</ecNumber>
    </submittedName>
    <submittedName>
        <fullName evidence="1">HAD family hydrolase</fullName>
    </submittedName>
</protein>
<sequence length="270" mass="29843">MKPDLIIFDMDDTLLTSQNKVSETTKDYLLKVQQLGYKLTLASGRPTEGMLAVAKALELDKYGSYIMSYNGGQTIDIANQTVIAKQSVSKAHFDRIVDFCREHDMLVLTYYEGQIVIEGTHKYMGVEAELTGMPMIQVDDIKAHVQTDVPKAMAVADEDKIAHMFATEVTQFADDLAVTISKPFFLEFMSKGVSKGAAIRRLAEQRQLSVDNMIAFGDSANDLDMIETVGTGVAMGNALDIVKEKAQYVTKSHDEDGIPFILAQLLDVEI</sequence>
<dbReference type="NCBIfam" id="TIGR00099">
    <property type="entry name" value="Cof-subfamily"/>
    <property type="match status" value="1"/>
</dbReference>
<dbReference type="InterPro" id="IPR023214">
    <property type="entry name" value="HAD_sf"/>
</dbReference>
<dbReference type="InterPro" id="IPR006379">
    <property type="entry name" value="HAD-SF_hydro_IIB"/>
</dbReference>
<keyword evidence="2" id="KW-0378">Hydrolase</keyword>
<evidence type="ECO:0000313" key="1">
    <source>
        <dbReference type="EMBL" id="KIX89725.1"/>
    </source>
</evidence>
<dbReference type="Pfam" id="PF08282">
    <property type="entry name" value="Hydrolase_3"/>
    <property type="match status" value="1"/>
</dbReference>
<evidence type="ECO:0000313" key="4">
    <source>
        <dbReference type="Proteomes" id="UP000254100"/>
    </source>
</evidence>